<gene>
    <name evidence="1" type="ORF">EDC52_1038</name>
</gene>
<dbReference type="AlphaFoldDB" id="A0A4R3Z244"/>
<keyword evidence="2" id="KW-1185">Reference proteome</keyword>
<organism evidence="1 2">
    <name type="scientific">Biostraticola tofi</name>
    <dbReference type="NCBI Taxonomy" id="466109"/>
    <lineage>
        <taxon>Bacteria</taxon>
        <taxon>Pseudomonadati</taxon>
        <taxon>Pseudomonadota</taxon>
        <taxon>Gammaproteobacteria</taxon>
        <taxon>Enterobacterales</taxon>
        <taxon>Bruguierivoracaceae</taxon>
        <taxon>Biostraticola</taxon>
    </lineage>
</organism>
<sequence>MEIAIKKTAIGGSIKSINSDMVFAIRQSLVNNQITLSTVAKGTEDKGMIQLCNDYVTQSNCALIFFDSPVHRCFHIRNAQWEKHNRILIFTSNTRSFQEFCSINVIVLGTTYRRLHHGIVRMNNNAIVQAGVFRRNRSPKTYTTGMTVGVLS</sequence>
<evidence type="ECO:0000313" key="2">
    <source>
        <dbReference type="Proteomes" id="UP000295719"/>
    </source>
</evidence>
<evidence type="ECO:0000313" key="1">
    <source>
        <dbReference type="EMBL" id="TCV97934.1"/>
    </source>
</evidence>
<dbReference type="EMBL" id="SMCR01000003">
    <property type="protein sequence ID" value="TCV97934.1"/>
    <property type="molecule type" value="Genomic_DNA"/>
</dbReference>
<dbReference type="Proteomes" id="UP000295719">
    <property type="component" value="Unassembled WGS sequence"/>
</dbReference>
<proteinExistence type="predicted"/>
<name>A0A4R3Z244_9GAMM</name>
<protein>
    <submittedName>
        <fullName evidence="1">Uncharacterized protein</fullName>
    </submittedName>
</protein>
<accession>A0A4R3Z244</accession>
<comment type="caution">
    <text evidence="1">The sequence shown here is derived from an EMBL/GenBank/DDBJ whole genome shotgun (WGS) entry which is preliminary data.</text>
</comment>
<reference evidence="1 2" key="1">
    <citation type="submission" date="2019-03" db="EMBL/GenBank/DDBJ databases">
        <title>Genomic Encyclopedia of Type Strains, Phase IV (KMG-IV): sequencing the most valuable type-strain genomes for metagenomic binning, comparative biology and taxonomic classification.</title>
        <authorList>
            <person name="Goeker M."/>
        </authorList>
    </citation>
    <scope>NUCLEOTIDE SEQUENCE [LARGE SCALE GENOMIC DNA]</scope>
    <source>
        <strain evidence="1 2">DSM 19580</strain>
    </source>
</reference>